<keyword evidence="2" id="KW-0004">4Fe-4S</keyword>
<keyword evidence="9" id="KW-1185">Reference proteome</keyword>
<evidence type="ECO:0000256" key="2">
    <source>
        <dbReference type="ARBA" id="ARBA00022485"/>
    </source>
</evidence>
<comment type="cofactor">
    <cofactor evidence="1">
        <name>[4Fe-4S] cluster</name>
        <dbReference type="ChEBI" id="CHEBI:49883"/>
    </cofactor>
</comment>
<dbReference type="RefSeq" id="WP_004834779.1">
    <property type="nucleotide sequence ID" value="NZ_AEXM01000016.1"/>
</dbReference>
<dbReference type="SUPFAM" id="SSF102114">
    <property type="entry name" value="Radical SAM enzymes"/>
    <property type="match status" value="1"/>
</dbReference>
<proteinExistence type="predicted"/>
<dbReference type="PATRIC" id="fig|879305.3.peg.770"/>
<dbReference type="SFLD" id="SFLDG01086">
    <property type="entry name" value="elongater_protein-like"/>
    <property type="match status" value="1"/>
</dbReference>
<dbReference type="GO" id="GO:0046872">
    <property type="term" value="F:metal ion binding"/>
    <property type="evidence" value="ECO:0007669"/>
    <property type="project" value="UniProtKB-KW"/>
</dbReference>
<dbReference type="InterPro" id="IPR058240">
    <property type="entry name" value="rSAM_sf"/>
</dbReference>
<dbReference type="Pfam" id="PF16199">
    <property type="entry name" value="Radical_SAM_C"/>
    <property type="match status" value="1"/>
</dbReference>
<dbReference type="InterPro" id="IPR032432">
    <property type="entry name" value="Radical_SAM_C"/>
</dbReference>
<evidence type="ECO:0000256" key="3">
    <source>
        <dbReference type="ARBA" id="ARBA00022691"/>
    </source>
</evidence>
<name>F0GVD9_9FIRM</name>
<dbReference type="SMART" id="SM00729">
    <property type="entry name" value="Elp3"/>
    <property type="match status" value="1"/>
</dbReference>
<organism evidence="8 9">
    <name type="scientific">Anaerococcus prevotii ACS-065-V-Col13</name>
    <dbReference type="NCBI Taxonomy" id="879305"/>
    <lineage>
        <taxon>Bacteria</taxon>
        <taxon>Bacillati</taxon>
        <taxon>Bacillota</taxon>
        <taxon>Tissierellia</taxon>
        <taxon>Tissierellales</taxon>
        <taxon>Peptoniphilaceae</taxon>
        <taxon>Anaerococcus</taxon>
    </lineage>
</organism>
<evidence type="ECO:0000256" key="6">
    <source>
        <dbReference type="ARBA" id="ARBA00023014"/>
    </source>
</evidence>
<dbReference type="GO" id="GO:0003824">
    <property type="term" value="F:catalytic activity"/>
    <property type="evidence" value="ECO:0007669"/>
    <property type="project" value="InterPro"/>
</dbReference>
<feature type="domain" description="Radical SAM core" evidence="7">
    <location>
        <begin position="18"/>
        <end position="259"/>
    </location>
</feature>
<reference evidence="8 9" key="1">
    <citation type="submission" date="2011-01" db="EMBL/GenBank/DDBJ databases">
        <authorList>
            <person name="Durkin A.S."/>
            <person name="Madupu R."/>
            <person name="Torralba M."/>
            <person name="Gillis M."/>
            <person name="Methe B."/>
            <person name="Sutton G."/>
            <person name="Nelson K.E."/>
        </authorList>
    </citation>
    <scope>NUCLEOTIDE SEQUENCE [LARGE SCALE GENOMIC DNA]</scope>
    <source>
        <strain evidence="8 9">ACS-065-V-Col13</strain>
    </source>
</reference>
<dbReference type="CDD" id="cd01335">
    <property type="entry name" value="Radical_SAM"/>
    <property type="match status" value="1"/>
</dbReference>
<dbReference type="InterPro" id="IPR005911">
    <property type="entry name" value="YhcC-like"/>
</dbReference>
<dbReference type="PROSITE" id="PS51918">
    <property type="entry name" value="RADICAL_SAM"/>
    <property type="match status" value="1"/>
</dbReference>
<dbReference type="Gene3D" id="3.80.30.20">
    <property type="entry name" value="tm_1862 like domain"/>
    <property type="match status" value="1"/>
</dbReference>
<keyword evidence="6" id="KW-0411">Iron-sulfur</keyword>
<gene>
    <name evidence="8" type="ORF">HMPREF9290_0770</name>
</gene>
<sequence>MEINKKRYRDLDTYLKLKFNKKIIKLPLDGGFTCPNRDGTLGYAGCIYCSETGSGEWTLAKKSITDQIKEQKIKLSKKGREEGYIAYFQNFTATYGDISKMRKLFYEAIEEENISGLMIATRGDCLSEDVLNLLDELNKKIFLVVELGMQSVNDKTISLIERGYTHREFDKGVDKLNKLGIKTLVHVIVGLPYETMDDYLKDVRYINQKGIWGIKVHNLYLEKDSRFLKFYEENGLTYSMTKDDYVRICVQMLRNLKKDIVINRLTGDGIREKIAYPTWSKNKAGILSSIDKLMKDENYRQGDLCQEN</sequence>
<accession>F0GVD9</accession>
<dbReference type="PANTHER" id="PTHR11135:SF1">
    <property type="entry name" value="PROTEIN YHCC"/>
    <property type="match status" value="1"/>
</dbReference>
<evidence type="ECO:0000313" key="9">
    <source>
        <dbReference type="Proteomes" id="UP000005286"/>
    </source>
</evidence>
<dbReference type="SFLD" id="SFLDS00029">
    <property type="entry name" value="Radical_SAM"/>
    <property type="match status" value="1"/>
</dbReference>
<evidence type="ECO:0000259" key="7">
    <source>
        <dbReference type="PROSITE" id="PS51918"/>
    </source>
</evidence>
<dbReference type="InterPro" id="IPR007197">
    <property type="entry name" value="rSAM"/>
</dbReference>
<dbReference type="SFLD" id="SFLDG01091">
    <property type="entry name" value="uncharacterized_CHP01210-like"/>
    <property type="match status" value="1"/>
</dbReference>
<dbReference type="NCBIfam" id="TIGR01212">
    <property type="entry name" value="TIGR01212 family radical SAM protein"/>
    <property type="match status" value="1"/>
</dbReference>
<evidence type="ECO:0000313" key="8">
    <source>
        <dbReference type="EMBL" id="EGC82186.1"/>
    </source>
</evidence>
<evidence type="ECO:0000256" key="4">
    <source>
        <dbReference type="ARBA" id="ARBA00022723"/>
    </source>
</evidence>
<keyword evidence="4" id="KW-0479">Metal-binding</keyword>
<protein>
    <submittedName>
        <fullName evidence="8">Radical SAM protein, TIGR01212 family</fullName>
    </submittedName>
</protein>
<dbReference type="EMBL" id="AEXM01000016">
    <property type="protein sequence ID" value="EGC82186.1"/>
    <property type="molecule type" value="Genomic_DNA"/>
</dbReference>
<dbReference type="Proteomes" id="UP000005286">
    <property type="component" value="Unassembled WGS sequence"/>
</dbReference>
<dbReference type="InterPro" id="IPR006638">
    <property type="entry name" value="Elp3/MiaA/NifB-like_rSAM"/>
</dbReference>
<evidence type="ECO:0000256" key="1">
    <source>
        <dbReference type="ARBA" id="ARBA00001966"/>
    </source>
</evidence>
<dbReference type="InterPro" id="IPR023404">
    <property type="entry name" value="rSAM_horseshoe"/>
</dbReference>
<comment type="caution">
    <text evidence="8">The sequence shown here is derived from an EMBL/GenBank/DDBJ whole genome shotgun (WGS) entry which is preliminary data.</text>
</comment>
<dbReference type="PANTHER" id="PTHR11135">
    <property type="entry name" value="HISTONE ACETYLTRANSFERASE-RELATED"/>
    <property type="match status" value="1"/>
</dbReference>
<dbReference type="InterPro" id="IPR039661">
    <property type="entry name" value="ELP3"/>
</dbReference>
<keyword evidence="3" id="KW-0949">S-adenosyl-L-methionine</keyword>
<dbReference type="Pfam" id="PF04055">
    <property type="entry name" value="Radical_SAM"/>
    <property type="match status" value="1"/>
</dbReference>
<dbReference type="GO" id="GO:0051539">
    <property type="term" value="F:4 iron, 4 sulfur cluster binding"/>
    <property type="evidence" value="ECO:0007669"/>
    <property type="project" value="UniProtKB-KW"/>
</dbReference>
<keyword evidence="5" id="KW-0408">Iron</keyword>
<dbReference type="STRING" id="879305.HMPREF9290_0770"/>
<dbReference type="eggNOG" id="COG1242">
    <property type="taxonomic scope" value="Bacteria"/>
</dbReference>
<evidence type="ECO:0000256" key="5">
    <source>
        <dbReference type="ARBA" id="ARBA00023004"/>
    </source>
</evidence>
<dbReference type="AlphaFoldDB" id="F0GVD9"/>